<dbReference type="OrthoDB" id="551431at2759"/>
<dbReference type="AlphaFoldDB" id="J3JYI2"/>
<dbReference type="PANTHER" id="PTHR28626">
    <property type="entry name" value="SRR1-LIKE PROTEIN"/>
    <property type="match status" value="1"/>
</dbReference>
<accession>J3JYI2</accession>
<comment type="similarity">
    <text evidence="1">Belongs to the SRR1 family.</text>
</comment>
<dbReference type="InterPro" id="IPR012942">
    <property type="entry name" value="SRR1-like"/>
</dbReference>
<evidence type="ECO:0000313" key="5">
    <source>
        <dbReference type="EMBL" id="ERL90055.1"/>
    </source>
</evidence>
<dbReference type="GO" id="GO:0005634">
    <property type="term" value="C:nucleus"/>
    <property type="evidence" value="ECO:0007669"/>
    <property type="project" value="TreeGrafter"/>
</dbReference>
<reference evidence="6" key="3">
    <citation type="submission" date="2024-08" db="UniProtKB">
        <authorList>
            <consortium name="EnsemblMetazoa"/>
        </authorList>
    </citation>
    <scope>IDENTIFICATION</scope>
</reference>
<dbReference type="HOGENOM" id="CLU_062516_3_0_1"/>
<evidence type="ECO:0000313" key="8">
    <source>
        <dbReference type="Proteomes" id="UP000030742"/>
    </source>
</evidence>
<dbReference type="Proteomes" id="UP000030742">
    <property type="component" value="Unassembled WGS sequence"/>
</dbReference>
<dbReference type="InterPro" id="IPR040044">
    <property type="entry name" value="SRR1L"/>
</dbReference>
<evidence type="ECO:0000313" key="4">
    <source>
        <dbReference type="EMBL" id="ERL83506.1"/>
    </source>
</evidence>
<evidence type="ECO:0000313" key="3">
    <source>
        <dbReference type="EMBL" id="AEE63268.1"/>
    </source>
</evidence>
<dbReference type="PANTHER" id="PTHR28626:SF3">
    <property type="entry name" value="SRR1-LIKE PROTEIN"/>
    <property type="match status" value="1"/>
</dbReference>
<dbReference type="GO" id="GO:0005737">
    <property type="term" value="C:cytoplasm"/>
    <property type="evidence" value="ECO:0007669"/>
    <property type="project" value="TreeGrafter"/>
</dbReference>
<dbReference type="KEGG" id="dpa:109546169"/>
<protein>
    <recommendedName>
        <fullName evidence="2">SRR1-like domain-containing protein</fullName>
    </recommendedName>
</protein>
<evidence type="ECO:0000313" key="7">
    <source>
        <dbReference type="Proteomes" id="UP000019118"/>
    </source>
</evidence>
<proteinExistence type="evidence at transcript level"/>
<evidence type="ECO:0000259" key="2">
    <source>
        <dbReference type="Pfam" id="PF07985"/>
    </source>
</evidence>
<dbReference type="EMBL" id="BT128310">
    <property type="protein sequence ID" value="AEE63268.1"/>
    <property type="molecule type" value="mRNA"/>
</dbReference>
<keyword evidence="7" id="KW-1185">Reference proteome</keyword>
<dbReference type="Pfam" id="PF07985">
    <property type="entry name" value="SRR1"/>
    <property type="match status" value="1"/>
</dbReference>
<name>J3JYI2_DENPD</name>
<evidence type="ECO:0000256" key="1">
    <source>
        <dbReference type="ARBA" id="ARBA00009856"/>
    </source>
</evidence>
<reference evidence="7 8" key="2">
    <citation type="journal article" date="2013" name="Genome Biol.">
        <title>Draft genome of the mountain pine beetle, Dendroctonus ponderosae Hopkins, a major forest pest.</title>
        <authorList>
            <person name="Keeling C.I."/>
            <person name="Yuen M.M."/>
            <person name="Liao N.Y."/>
            <person name="Docking T.R."/>
            <person name="Chan S.K."/>
            <person name="Taylor G.A."/>
            <person name="Palmquist D.L."/>
            <person name="Jackman S.D."/>
            <person name="Nguyen A."/>
            <person name="Li M."/>
            <person name="Henderson H."/>
            <person name="Janes J.K."/>
            <person name="Zhao Y."/>
            <person name="Pandoh P."/>
            <person name="Moore R."/>
            <person name="Sperling F.A."/>
            <person name="Huber D.P."/>
            <person name="Birol I."/>
            <person name="Jones S.J."/>
            <person name="Bohlmann J."/>
        </authorList>
    </citation>
    <scope>NUCLEOTIDE SEQUENCE</scope>
</reference>
<evidence type="ECO:0000313" key="6">
    <source>
        <dbReference type="EnsemblMetazoa" id="XP_019772573.1"/>
    </source>
</evidence>
<reference evidence="3" key="1">
    <citation type="journal article" date="2012" name="Insect Biochem. Mol. Biol.">
        <title>Transcriptome and full-length cDNA resources for the mountain pine beetle, Dendroctonus ponderosae Hopkins, a major insect pest of pine forests.</title>
        <authorList>
            <person name="Keeling C.I."/>
            <person name="Henderson H."/>
            <person name="Li M."/>
            <person name="Yuen M."/>
            <person name="Clark E.L."/>
            <person name="Fraser J.D."/>
            <person name="Huber D.P."/>
            <person name="Liao N.Y."/>
            <person name="Roderick Docking T."/>
            <person name="Birol I."/>
            <person name="Chan S.K."/>
            <person name="Taylor G.A."/>
            <person name="Palmquist D."/>
            <person name="Jones S.J."/>
            <person name="Bohlmann J."/>
        </authorList>
    </citation>
    <scope>NUCLEOTIDE SEQUENCE</scope>
    <source>
        <tissue evidence="3">Heads</tissue>
    </source>
</reference>
<dbReference type="EMBL" id="KB630277">
    <property type="protein sequence ID" value="ERL83506.1"/>
    <property type="molecule type" value="Genomic_DNA"/>
</dbReference>
<dbReference type="Proteomes" id="UP000019118">
    <property type="component" value="Unassembled WGS sequence"/>
</dbReference>
<dbReference type="EMBL" id="KB632201">
    <property type="protein sequence ID" value="ERL90055.1"/>
    <property type="molecule type" value="Genomic_DNA"/>
</dbReference>
<organism evidence="3">
    <name type="scientific">Dendroctonus ponderosae</name>
    <name type="common">Mountain pine beetle</name>
    <dbReference type="NCBI Taxonomy" id="77166"/>
    <lineage>
        <taxon>Eukaryota</taxon>
        <taxon>Metazoa</taxon>
        <taxon>Ecdysozoa</taxon>
        <taxon>Arthropoda</taxon>
        <taxon>Hexapoda</taxon>
        <taxon>Insecta</taxon>
        <taxon>Pterygota</taxon>
        <taxon>Neoptera</taxon>
        <taxon>Endopterygota</taxon>
        <taxon>Coleoptera</taxon>
        <taxon>Polyphaga</taxon>
        <taxon>Cucujiformia</taxon>
        <taxon>Curculionidae</taxon>
        <taxon>Scolytinae</taxon>
        <taxon>Dendroctonus</taxon>
    </lineage>
</organism>
<feature type="domain" description="SRR1-like" evidence="2">
    <location>
        <begin position="64"/>
        <end position="231"/>
    </location>
</feature>
<sequence length="270" mass="31410">MNFRSQNDFTKVSYKRRGKAKKQPLAIVKDCSVFNVDSNIRRINEAKTELQSTDFFQSVSALLKEGLQQLNDPEIRKIICFGLGRISELMVPRYQLALLLCLKALFNVEVLVTDPMFNNNDLSLLKHFEIGWLERNIEGKFKVDTLETYLFYLPHCPKQLMNNLLWCNWGLRLSKCIIIGNSINKVVEDNSKRVLKKSAKYINNISPNVLELGIVNSFTYFDVFNDTSIHCFPIDKLNLLTNEFWDDCEEPEYSDSDMEIIRNSLNKLEF</sequence>
<gene>
    <name evidence="4" type="ORF">D910_00537</name>
    <name evidence="5" type="ORF">D910_07411</name>
</gene>
<dbReference type="EnsemblMetazoa" id="XM_019917014.1">
    <property type="protein sequence ID" value="XP_019772573.1"/>
    <property type="gene ID" value="LOC109546169"/>
</dbReference>